<feature type="compositionally biased region" description="Low complexity" evidence="1">
    <location>
        <begin position="471"/>
        <end position="501"/>
    </location>
</feature>
<protein>
    <recommendedName>
        <fullName evidence="4">Myb-like domain-containing protein</fullName>
    </recommendedName>
</protein>
<dbReference type="AlphaFoldDB" id="A0A1E1L7Z2"/>
<keyword evidence="3" id="KW-1185">Reference proteome</keyword>
<name>A0A1E1L7Z2_9HELO</name>
<evidence type="ECO:0000313" key="3">
    <source>
        <dbReference type="Proteomes" id="UP000178912"/>
    </source>
</evidence>
<gene>
    <name evidence="2" type="ORF">RAG0_12338</name>
</gene>
<feature type="compositionally biased region" description="Low complexity" evidence="1">
    <location>
        <begin position="422"/>
        <end position="444"/>
    </location>
</feature>
<evidence type="ECO:0000313" key="2">
    <source>
        <dbReference type="EMBL" id="CZT06663.1"/>
    </source>
</evidence>
<dbReference type="EMBL" id="FJUX01000087">
    <property type="protein sequence ID" value="CZT06663.1"/>
    <property type="molecule type" value="Genomic_DNA"/>
</dbReference>
<sequence>MAGVKEEYGQVDNTYLVNHLGRTQADNFTPYSAQSSVSSFNVPLQYDSNLITPISATSSPNLTTISDPSMSMEPHIKTSPVALSPTYGLYSPENEFFPRYNPPMKHRDSGALHISIADNFFGPGSPFACSSPHFGSYGVSAQAPSVKASDPSPMFHNSPTTQSAEGYSSNGYYFRNQTPALGVSGYKSNSQIPIHIAPSSSSPPILIAPSPSILRPATAECSSEARRRNSKTSNQMSRPFKKLPEQKRSPIGQLNSSKVQKSCTKKISAAQAATYEKLMAAAKIHHLSTEEHVLLQLRVRDGHKWDEIEKKYNFAFPGKAKSKECLQMKKMRLIERLLDWNEVEERALNLSHEASNVTGTREWPAIAKLMPQFGSKHKWSAEGCHKHWDELQSKASISEYEQTQAQAEDFRRHRTSSSEFTQQSPSQQSWSDGSGSVSHSPYSDLPGHFMAAMSSTNMDDSRSRASDENVQQQMQQQSICHMQQQIVYQQRQQPQHQQQRQRQYEQVEQTRYHNWPSGH</sequence>
<evidence type="ECO:0008006" key="4">
    <source>
        <dbReference type="Google" id="ProtNLM"/>
    </source>
</evidence>
<evidence type="ECO:0000256" key="1">
    <source>
        <dbReference type="SAM" id="MobiDB-lite"/>
    </source>
</evidence>
<feature type="region of interest" description="Disordered" evidence="1">
    <location>
        <begin position="400"/>
        <end position="519"/>
    </location>
</feature>
<proteinExistence type="predicted"/>
<dbReference type="OrthoDB" id="5421421at2759"/>
<feature type="region of interest" description="Disordered" evidence="1">
    <location>
        <begin position="217"/>
        <end position="258"/>
    </location>
</feature>
<organism evidence="2 3">
    <name type="scientific">Rhynchosporium agropyri</name>
    <dbReference type="NCBI Taxonomy" id="914238"/>
    <lineage>
        <taxon>Eukaryota</taxon>
        <taxon>Fungi</taxon>
        <taxon>Dikarya</taxon>
        <taxon>Ascomycota</taxon>
        <taxon>Pezizomycotina</taxon>
        <taxon>Leotiomycetes</taxon>
        <taxon>Helotiales</taxon>
        <taxon>Ploettnerulaceae</taxon>
        <taxon>Rhynchosporium</taxon>
    </lineage>
</organism>
<accession>A0A1E1L7Z2</accession>
<feature type="compositionally biased region" description="Basic and acidic residues" evidence="1">
    <location>
        <begin position="502"/>
        <end position="511"/>
    </location>
</feature>
<reference evidence="3" key="1">
    <citation type="submission" date="2016-03" db="EMBL/GenBank/DDBJ databases">
        <authorList>
            <person name="Guldener U."/>
        </authorList>
    </citation>
    <scope>NUCLEOTIDE SEQUENCE [LARGE SCALE GENOMIC DNA]</scope>
    <source>
        <strain evidence="3">04CH-RAC-A.6.1</strain>
    </source>
</reference>
<dbReference type="Proteomes" id="UP000178912">
    <property type="component" value="Unassembled WGS sequence"/>
</dbReference>